<feature type="region of interest" description="Disordered" evidence="1">
    <location>
        <begin position="288"/>
        <end position="330"/>
    </location>
</feature>
<feature type="transmembrane region" description="Helical" evidence="2">
    <location>
        <begin position="163"/>
        <end position="184"/>
    </location>
</feature>
<dbReference type="AlphaFoldDB" id="A0A9W3BFU2"/>
<keyword evidence="3" id="KW-1185">Reference proteome</keyword>
<dbReference type="Proteomes" id="UP001165740">
    <property type="component" value="Chromosome 9"/>
</dbReference>
<evidence type="ECO:0000313" key="4">
    <source>
        <dbReference type="RefSeq" id="XP_055898308.1"/>
    </source>
</evidence>
<evidence type="ECO:0000313" key="3">
    <source>
        <dbReference type="Proteomes" id="UP001165740"/>
    </source>
</evidence>
<keyword evidence="2" id="KW-1133">Transmembrane helix</keyword>
<keyword evidence="2" id="KW-0472">Membrane</keyword>
<accession>A0A9W3BFU2</accession>
<dbReference type="GeneID" id="129928337"/>
<sequence>MEMDADEKQKEAWNLHFTLNDEKNSDLININGERMLKAFHECLCNVLSSVCSIANLSNVMTSEMNAEDHQNDIYDKKYFCDFDNKNIHCSRSRKVENIGACENSFPPCQYLFRAMGSSCALGSVSVNTIQNITAVQWSESLNGLFAEPPITENESSKNNNLPLILGTTLGAAFVLIVIFLLICCRKKLKRLCVRVDTVYNVNGSTESHIYDEIIDTIERSVHQVEDVSCFEVLNEVYSFPIDRIMQRRAEMFQQGSLGVADLSSQPSTSDHLPYSIMTSINANQPSLLEESGPSQQLVNDKADDETVHLSTSGVEDDHSSQPAPSDQLYGEISQHATLDLTDDYQC</sequence>
<proteinExistence type="predicted"/>
<protein>
    <submittedName>
        <fullName evidence="4">Uncharacterized protein LOC129928337</fullName>
    </submittedName>
</protein>
<feature type="compositionally biased region" description="Polar residues" evidence="1">
    <location>
        <begin position="288"/>
        <end position="298"/>
    </location>
</feature>
<evidence type="ECO:0000256" key="2">
    <source>
        <dbReference type="SAM" id="Phobius"/>
    </source>
</evidence>
<dbReference type="RefSeq" id="XP_055898308.1">
    <property type="nucleotide sequence ID" value="XM_056042333.1"/>
</dbReference>
<gene>
    <name evidence="4" type="primary">LOC129928337</name>
</gene>
<evidence type="ECO:0000256" key="1">
    <source>
        <dbReference type="SAM" id="MobiDB-lite"/>
    </source>
</evidence>
<name>A0A9W3BFU2_BIOGL</name>
<reference evidence="4" key="1">
    <citation type="submission" date="2025-08" db="UniProtKB">
        <authorList>
            <consortium name="RefSeq"/>
        </authorList>
    </citation>
    <scope>IDENTIFICATION</scope>
</reference>
<keyword evidence="2" id="KW-0812">Transmembrane</keyword>
<organism evidence="3 4">
    <name type="scientific">Biomphalaria glabrata</name>
    <name type="common">Bloodfluke planorb</name>
    <name type="synonym">Freshwater snail</name>
    <dbReference type="NCBI Taxonomy" id="6526"/>
    <lineage>
        <taxon>Eukaryota</taxon>
        <taxon>Metazoa</taxon>
        <taxon>Spiralia</taxon>
        <taxon>Lophotrochozoa</taxon>
        <taxon>Mollusca</taxon>
        <taxon>Gastropoda</taxon>
        <taxon>Heterobranchia</taxon>
        <taxon>Euthyneura</taxon>
        <taxon>Panpulmonata</taxon>
        <taxon>Hygrophila</taxon>
        <taxon>Lymnaeoidea</taxon>
        <taxon>Planorbidae</taxon>
        <taxon>Biomphalaria</taxon>
    </lineage>
</organism>
<dbReference type="OrthoDB" id="10319435at2759"/>